<dbReference type="KEGG" id="mbe:MBM_03152"/>
<dbReference type="RefSeq" id="XP_007291041.1">
    <property type="nucleotide sequence ID" value="XM_007290979.1"/>
</dbReference>
<evidence type="ECO:0000259" key="2">
    <source>
        <dbReference type="Pfam" id="PF20150"/>
    </source>
</evidence>
<protein>
    <recommendedName>
        <fullName evidence="2">2EXR domain-containing protein</fullName>
    </recommendedName>
</protein>
<proteinExistence type="predicted"/>
<name>K1WMH0_MARBU</name>
<dbReference type="EMBL" id="JH921432">
    <property type="protein sequence ID" value="EKD18910.1"/>
    <property type="molecule type" value="Genomic_DNA"/>
</dbReference>
<dbReference type="InterPro" id="IPR045518">
    <property type="entry name" value="2EXR"/>
</dbReference>
<evidence type="ECO:0000256" key="1">
    <source>
        <dbReference type="SAM" id="MobiDB-lite"/>
    </source>
</evidence>
<feature type="domain" description="2EXR" evidence="2">
    <location>
        <begin position="118"/>
        <end position="197"/>
    </location>
</feature>
<gene>
    <name evidence="3" type="ORF">MBM_03152</name>
</gene>
<dbReference type="InParanoid" id="K1WMH0"/>
<keyword evidence="4" id="KW-1185">Reference proteome</keyword>
<sequence>MEQPQATHAYEADASVTQGEDPEITAAFNQIISMLIDTSITKPSRGILSGPPVRIPGSSPQIEDSSKASASTSKSMLPIRLAAPRSTYPLNALSLRVRRLLNQLPRLYIDKSVPVKAFPLFEKLPTELRLMIWDICTYKPRTVKVTQDTSFMLSQPATGPSVIAMQGESEHPAVLQINRESRALALKFYTKYVRGAAEIQAEELLVANRKINRGSPSEDNLGHGALFINFSVDRFHIVKSGHQFGTHGMLPFNRDVIAQVQYISMFARAHWYQRWQYTKALDLLNAVHRNASAKEIKIELHNIWHHFQPELRWDGIVRCAVWENVRLRFLEDLRLHCHVPDSWVRTIDPVDLVGGALEDEEENSNWSARMARVEKFEAERAKLEAENAVVYRLWMMDWADYCVDFPR</sequence>
<reference evidence="3 4" key="1">
    <citation type="journal article" date="2012" name="BMC Genomics">
        <title>Sequencing the genome of Marssonina brunnea reveals fungus-poplar co-evolution.</title>
        <authorList>
            <person name="Zhu S."/>
            <person name="Cao Y.-Z."/>
            <person name="Jiang C."/>
            <person name="Tan B.-Y."/>
            <person name="Wang Z."/>
            <person name="Feng S."/>
            <person name="Zhang L."/>
            <person name="Su X.-H."/>
            <person name="Brejova B."/>
            <person name="Vinar T."/>
            <person name="Xu M."/>
            <person name="Wang M.-X."/>
            <person name="Zhang S.-G."/>
            <person name="Huang M.-R."/>
            <person name="Wu R."/>
            <person name="Zhou Y."/>
        </authorList>
    </citation>
    <scope>NUCLEOTIDE SEQUENCE [LARGE SCALE GENOMIC DNA]</scope>
    <source>
        <strain evidence="3 4">MB_m1</strain>
    </source>
</reference>
<dbReference type="OrthoDB" id="3489104at2759"/>
<dbReference type="PANTHER" id="PTHR35910">
    <property type="entry name" value="2EXR DOMAIN-CONTAINING PROTEIN"/>
    <property type="match status" value="1"/>
</dbReference>
<dbReference type="GeneID" id="18759087"/>
<dbReference type="AlphaFoldDB" id="K1WMH0"/>
<dbReference type="Pfam" id="PF20150">
    <property type="entry name" value="2EXR"/>
    <property type="match status" value="1"/>
</dbReference>
<dbReference type="PANTHER" id="PTHR35910:SF6">
    <property type="entry name" value="2EXR DOMAIN-CONTAINING PROTEIN"/>
    <property type="match status" value="1"/>
</dbReference>
<dbReference type="HOGENOM" id="CLU_676296_0_0_1"/>
<dbReference type="Proteomes" id="UP000006753">
    <property type="component" value="Unassembled WGS sequence"/>
</dbReference>
<evidence type="ECO:0000313" key="4">
    <source>
        <dbReference type="Proteomes" id="UP000006753"/>
    </source>
</evidence>
<accession>K1WMH0</accession>
<evidence type="ECO:0000313" key="3">
    <source>
        <dbReference type="EMBL" id="EKD18910.1"/>
    </source>
</evidence>
<feature type="region of interest" description="Disordered" evidence="1">
    <location>
        <begin position="47"/>
        <end position="74"/>
    </location>
</feature>
<organism evidence="3 4">
    <name type="scientific">Marssonina brunnea f. sp. multigermtubi (strain MB_m1)</name>
    <name type="common">Marssonina leaf spot fungus</name>
    <dbReference type="NCBI Taxonomy" id="1072389"/>
    <lineage>
        <taxon>Eukaryota</taxon>
        <taxon>Fungi</taxon>
        <taxon>Dikarya</taxon>
        <taxon>Ascomycota</taxon>
        <taxon>Pezizomycotina</taxon>
        <taxon>Leotiomycetes</taxon>
        <taxon>Helotiales</taxon>
        <taxon>Drepanopezizaceae</taxon>
        <taxon>Drepanopeziza</taxon>
    </lineage>
</organism>